<accession>A0A4R3YWD8</accession>
<organism evidence="8 9">
    <name type="scientific">Longibaculum muris</name>
    <dbReference type="NCBI Taxonomy" id="1796628"/>
    <lineage>
        <taxon>Bacteria</taxon>
        <taxon>Bacillati</taxon>
        <taxon>Bacillota</taxon>
        <taxon>Erysipelotrichia</taxon>
        <taxon>Erysipelotrichales</taxon>
        <taxon>Coprobacillaceae</taxon>
        <taxon>Longibaculum</taxon>
    </lineage>
</organism>
<dbReference type="AlphaFoldDB" id="A0A4R3YWD8"/>
<keyword evidence="8" id="KW-0547">Nucleotide-binding</keyword>
<keyword evidence="5 6" id="KW-0234">DNA repair</keyword>
<dbReference type="GO" id="GO:0000400">
    <property type="term" value="F:four-way junction DNA binding"/>
    <property type="evidence" value="ECO:0007669"/>
    <property type="project" value="UniProtKB-UniRule"/>
</dbReference>
<evidence type="ECO:0000256" key="2">
    <source>
        <dbReference type="ARBA" id="ARBA00022763"/>
    </source>
</evidence>
<dbReference type="GO" id="GO:0005737">
    <property type="term" value="C:cytoplasm"/>
    <property type="evidence" value="ECO:0007669"/>
    <property type="project" value="UniProtKB-SubCell"/>
</dbReference>
<dbReference type="SMART" id="SM00278">
    <property type="entry name" value="HhH1"/>
    <property type="match status" value="2"/>
</dbReference>
<dbReference type="GO" id="GO:0009378">
    <property type="term" value="F:four-way junction helicase activity"/>
    <property type="evidence" value="ECO:0007669"/>
    <property type="project" value="InterPro"/>
</dbReference>
<evidence type="ECO:0000259" key="7">
    <source>
        <dbReference type="SMART" id="SM00278"/>
    </source>
</evidence>
<keyword evidence="8" id="KW-0347">Helicase</keyword>
<dbReference type="CDD" id="cd14332">
    <property type="entry name" value="UBA_RuvA_C"/>
    <property type="match status" value="1"/>
</dbReference>
<evidence type="ECO:0000256" key="3">
    <source>
        <dbReference type="ARBA" id="ARBA00023125"/>
    </source>
</evidence>
<keyword evidence="8" id="KW-0378">Hydrolase</keyword>
<keyword evidence="4 6" id="KW-0233">DNA recombination</keyword>
<keyword evidence="9" id="KW-1185">Reference proteome</keyword>
<feature type="domain" description="Helix-hairpin-helix DNA-binding motif class 1" evidence="7">
    <location>
        <begin position="70"/>
        <end position="89"/>
    </location>
</feature>
<evidence type="ECO:0000256" key="4">
    <source>
        <dbReference type="ARBA" id="ARBA00023172"/>
    </source>
</evidence>
<sequence length="188" mass="20936">MYSYIRGVIVDMARDHIVVDNQGIGYLLYVSNPYQFTKGKETLVYVYQQVKEDGILLYGFLTKEEKELFLKLILVKGIGCKTAIGILATGDVNAIIQAIESKNITYLKKIPGIGPKAAQQIVLDLQGKFNAVATDMVLTSVEYDEAIEVLIALGYKRQDVERAMNSLSHEQLDTNGYVKKALSLLVKL</sequence>
<keyword evidence="3 6" id="KW-0238">DNA-binding</keyword>
<dbReference type="Gene3D" id="1.10.150.20">
    <property type="entry name" value="5' to 3' exonuclease, C-terminal subdomain"/>
    <property type="match status" value="1"/>
</dbReference>
<dbReference type="InterPro" id="IPR013849">
    <property type="entry name" value="DNA_helicase_Holl-junc_RuvA_I"/>
</dbReference>
<name>A0A4R3YWD8_9FIRM</name>
<protein>
    <recommendedName>
        <fullName evidence="6">Holliday junction branch migration complex subunit RuvA</fullName>
    </recommendedName>
</protein>
<evidence type="ECO:0000313" key="9">
    <source>
        <dbReference type="Proteomes" id="UP000295515"/>
    </source>
</evidence>
<dbReference type="Pfam" id="PF14520">
    <property type="entry name" value="HHH_5"/>
    <property type="match status" value="1"/>
</dbReference>
<evidence type="ECO:0000313" key="8">
    <source>
        <dbReference type="EMBL" id="TCV96991.1"/>
    </source>
</evidence>
<dbReference type="GO" id="GO:0006310">
    <property type="term" value="P:DNA recombination"/>
    <property type="evidence" value="ECO:0007669"/>
    <property type="project" value="UniProtKB-UniRule"/>
</dbReference>
<feature type="region of interest" description="Domain III" evidence="6">
    <location>
        <begin position="142"/>
        <end position="188"/>
    </location>
</feature>
<comment type="function">
    <text evidence="6">The RuvA-RuvB-RuvC complex processes Holliday junction (HJ) DNA during genetic recombination and DNA repair, while the RuvA-RuvB complex plays an important role in the rescue of blocked DNA replication forks via replication fork reversal (RFR). RuvA specifically binds to HJ cruciform DNA, conferring on it an open structure. The RuvB hexamer acts as an ATP-dependent pump, pulling dsDNA into and through the RuvAB complex. HJ branch migration allows RuvC to scan DNA until it finds its consensus sequence, where it cleaves and resolves the cruciform DNA.</text>
</comment>
<dbReference type="Gene3D" id="1.10.8.10">
    <property type="entry name" value="DNA helicase RuvA subunit, C-terminal domain"/>
    <property type="match status" value="1"/>
</dbReference>
<dbReference type="EMBL" id="SMCQ01000015">
    <property type="protein sequence ID" value="TCV96991.1"/>
    <property type="molecule type" value="Genomic_DNA"/>
</dbReference>
<dbReference type="HAMAP" id="MF_00031">
    <property type="entry name" value="DNA_HJ_migration_RuvA"/>
    <property type="match status" value="1"/>
</dbReference>
<keyword evidence="2 6" id="KW-0227">DNA damage</keyword>
<comment type="domain">
    <text evidence="6">Has three domains with a flexible linker between the domains II and III and assumes an 'L' shape. Domain III is highly mobile and contacts RuvB.</text>
</comment>
<dbReference type="Proteomes" id="UP000295515">
    <property type="component" value="Unassembled WGS sequence"/>
</dbReference>
<gene>
    <name evidence="6" type="primary">ruvA</name>
    <name evidence="8" type="ORF">EDD60_11571</name>
</gene>
<dbReference type="NCBIfam" id="TIGR00084">
    <property type="entry name" value="ruvA"/>
    <property type="match status" value="1"/>
</dbReference>
<keyword evidence="8" id="KW-0067">ATP-binding</keyword>
<dbReference type="GO" id="GO:0048476">
    <property type="term" value="C:Holliday junction resolvase complex"/>
    <property type="evidence" value="ECO:0007669"/>
    <property type="project" value="UniProtKB-UniRule"/>
</dbReference>
<dbReference type="GO" id="GO:0009379">
    <property type="term" value="C:Holliday junction helicase complex"/>
    <property type="evidence" value="ECO:0007669"/>
    <property type="project" value="InterPro"/>
</dbReference>
<dbReference type="Gene3D" id="2.40.50.140">
    <property type="entry name" value="Nucleic acid-binding proteins"/>
    <property type="match status" value="1"/>
</dbReference>
<dbReference type="GO" id="GO:0006281">
    <property type="term" value="P:DNA repair"/>
    <property type="evidence" value="ECO:0007669"/>
    <property type="project" value="UniProtKB-UniRule"/>
</dbReference>
<feature type="domain" description="Helix-hairpin-helix DNA-binding motif class 1" evidence="7">
    <location>
        <begin position="105"/>
        <end position="124"/>
    </location>
</feature>
<proteinExistence type="inferred from homology"/>
<dbReference type="Pfam" id="PF01330">
    <property type="entry name" value="RuvA_N"/>
    <property type="match status" value="1"/>
</dbReference>
<dbReference type="InterPro" id="IPR010994">
    <property type="entry name" value="RuvA_2-like"/>
</dbReference>
<dbReference type="SUPFAM" id="SSF46929">
    <property type="entry name" value="DNA helicase RuvA subunit, C-terminal domain"/>
    <property type="match status" value="1"/>
</dbReference>
<dbReference type="InterPro" id="IPR000085">
    <property type="entry name" value="RuvA"/>
</dbReference>
<comment type="caution">
    <text evidence="6">Lacks conserved residue(s) required for the propagation of feature annotation.</text>
</comment>
<keyword evidence="1 6" id="KW-0963">Cytoplasm</keyword>
<dbReference type="SUPFAM" id="SSF47781">
    <property type="entry name" value="RuvA domain 2-like"/>
    <property type="match status" value="1"/>
</dbReference>
<dbReference type="InterPro" id="IPR012340">
    <property type="entry name" value="NA-bd_OB-fold"/>
</dbReference>
<dbReference type="GO" id="GO:0005524">
    <property type="term" value="F:ATP binding"/>
    <property type="evidence" value="ECO:0007669"/>
    <property type="project" value="InterPro"/>
</dbReference>
<dbReference type="InterPro" id="IPR011114">
    <property type="entry name" value="RuvA_C"/>
</dbReference>
<comment type="caution">
    <text evidence="8">The sequence shown here is derived from an EMBL/GenBank/DDBJ whole genome shotgun (WGS) entry which is preliminary data.</text>
</comment>
<evidence type="ECO:0000256" key="1">
    <source>
        <dbReference type="ARBA" id="ARBA00022490"/>
    </source>
</evidence>
<dbReference type="GeneID" id="98915900"/>
<comment type="subunit">
    <text evidence="6">Homotetramer. Forms an RuvA(8)-RuvB(12)-Holliday junction (HJ) complex. HJ DNA is sandwiched between 2 RuvA tetramers; dsDNA enters through RuvA and exits via RuvB. An RuvB hexamer assembles on each DNA strand where it exits the tetramer. Each RuvB hexamer is contacted by two RuvA subunits (via domain III) on 2 adjacent RuvB subunits; this complex drives branch migration. In the full resolvosome a probable DNA-RuvA(4)-RuvB(12)-RuvC(2) complex forms which resolves the HJ.</text>
</comment>
<dbReference type="InterPro" id="IPR003583">
    <property type="entry name" value="Hlx-hairpin-Hlx_DNA-bd_motif"/>
</dbReference>
<dbReference type="Pfam" id="PF07499">
    <property type="entry name" value="RuvA_C"/>
    <property type="match status" value="1"/>
</dbReference>
<reference evidence="8 9" key="1">
    <citation type="submission" date="2019-03" db="EMBL/GenBank/DDBJ databases">
        <title>Genomic Encyclopedia of Type Strains, Phase IV (KMG-IV): sequencing the most valuable type-strain genomes for metagenomic binning, comparative biology and taxonomic classification.</title>
        <authorList>
            <person name="Goeker M."/>
        </authorList>
    </citation>
    <scope>NUCLEOTIDE SEQUENCE [LARGE SCALE GENOMIC DNA]</scope>
    <source>
        <strain evidence="8 9">DSM 29487</strain>
    </source>
</reference>
<dbReference type="RefSeq" id="WP_066450969.1">
    <property type="nucleotide sequence ID" value="NZ_JANKBF010000014.1"/>
</dbReference>
<comment type="similarity">
    <text evidence="6">Belongs to the RuvA family.</text>
</comment>
<evidence type="ECO:0000256" key="5">
    <source>
        <dbReference type="ARBA" id="ARBA00023204"/>
    </source>
</evidence>
<evidence type="ECO:0000256" key="6">
    <source>
        <dbReference type="HAMAP-Rule" id="MF_00031"/>
    </source>
</evidence>
<dbReference type="InterPro" id="IPR036267">
    <property type="entry name" value="RuvA_C_sf"/>
</dbReference>
<comment type="subcellular location">
    <subcellularLocation>
        <location evidence="6">Cytoplasm</location>
    </subcellularLocation>
</comment>
<dbReference type="SUPFAM" id="SSF50249">
    <property type="entry name" value="Nucleic acid-binding proteins"/>
    <property type="match status" value="1"/>
</dbReference>